<keyword evidence="3" id="KW-1185">Reference proteome</keyword>
<proteinExistence type="predicted"/>
<dbReference type="Proteomes" id="UP000515947">
    <property type="component" value="Chromosome"/>
</dbReference>
<keyword evidence="1" id="KW-1133">Transmembrane helix</keyword>
<dbReference type="AlphaFoldDB" id="A0A7G9RHX2"/>
<protein>
    <submittedName>
        <fullName evidence="2">ABC-2 family transporter protein</fullName>
    </submittedName>
</protein>
<organism evidence="2 3">
    <name type="scientific">Nocardioides mesophilus</name>
    <dbReference type="NCBI Taxonomy" id="433659"/>
    <lineage>
        <taxon>Bacteria</taxon>
        <taxon>Bacillati</taxon>
        <taxon>Actinomycetota</taxon>
        <taxon>Actinomycetes</taxon>
        <taxon>Propionibacteriales</taxon>
        <taxon>Nocardioidaceae</taxon>
        <taxon>Nocardioides</taxon>
    </lineage>
</organism>
<gene>
    <name evidence="2" type="ORF">H9L09_20910</name>
</gene>
<sequence length="254" mass="27406">MWIRVSLTYRTSFAMLTLGQLLVTGLDFLGIVVMFSAVDALGGFSLPEVAFLYGGAGVCLGLADLLLGNIERLGQKIRLGTFDAMMVRPVPLYAQMCSDEFALRRLGRITQAAVVLAWSILTLDLDWTPAKVLAVPYLVVFGTAIFVAFFTLGAAFQFWTTDGSEAANAFTYGGNTLAQYPLTIYPLEAVKALTFLVPLAFVNWYPSLFVLGRADPLGLPRAMQFAAPVAALVLAAVAAVAWRGGVRRYRSTGS</sequence>
<feature type="transmembrane region" description="Helical" evidence="1">
    <location>
        <begin position="50"/>
        <end position="68"/>
    </location>
</feature>
<name>A0A7G9RHX2_9ACTN</name>
<feature type="transmembrane region" description="Helical" evidence="1">
    <location>
        <begin position="222"/>
        <end position="242"/>
    </location>
</feature>
<feature type="transmembrane region" description="Helical" evidence="1">
    <location>
        <begin position="106"/>
        <end position="123"/>
    </location>
</feature>
<dbReference type="PANTHER" id="PTHR36833:SF1">
    <property type="entry name" value="INTEGRAL MEMBRANE TRANSPORT PROTEIN"/>
    <property type="match status" value="1"/>
</dbReference>
<feature type="transmembrane region" description="Helical" evidence="1">
    <location>
        <begin position="12"/>
        <end position="38"/>
    </location>
</feature>
<keyword evidence="1" id="KW-0472">Membrane</keyword>
<dbReference type="Pfam" id="PF06182">
    <property type="entry name" value="ABC2_membrane_6"/>
    <property type="match status" value="1"/>
</dbReference>
<dbReference type="EMBL" id="CP060713">
    <property type="protein sequence ID" value="QNN55197.1"/>
    <property type="molecule type" value="Genomic_DNA"/>
</dbReference>
<feature type="transmembrane region" description="Helical" evidence="1">
    <location>
        <begin position="180"/>
        <end position="202"/>
    </location>
</feature>
<evidence type="ECO:0000313" key="2">
    <source>
        <dbReference type="EMBL" id="QNN55197.1"/>
    </source>
</evidence>
<reference evidence="2 3" key="1">
    <citation type="submission" date="2020-08" db="EMBL/GenBank/DDBJ databases">
        <title>Genome sequence of Nocardioides mesophilus KACC 16243T.</title>
        <authorList>
            <person name="Hyun D.-W."/>
            <person name="Bae J.-W."/>
        </authorList>
    </citation>
    <scope>NUCLEOTIDE SEQUENCE [LARGE SCALE GENOMIC DNA]</scope>
    <source>
        <strain evidence="2 3">KACC 16243</strain>
    </source>
</reference>
<feature type="transmembrane region" description="Helical" evidence="1">
    <location>
        <begin position="135"/>
        <end position="159"/>
    </location>
</feature>
<evidence type="ECO:0000313" key="3">
    <source>
        <dbReference type="Proteomes" id="UP000515947"/>
    </source>
</evidence>
<dbReference type="InterPro" id="IPR010390">
    <property type="entry name" value="ABC-2_transporter-like"/>
</dbReference>
<dbReference type="KEGG" id="nmes:H9L09_20910"/>
<accession>A0A7G9RHX2</accession>
<keyword evidence="1" id="KW-0812">Transmembrane</keyword>
<evidence type="ECO:0000256" key="1">
    <source>
        <dbReference type="SAM" id="Phobius"/>
    </source>
</evidence>
<dbReference type="PANTHER" id="PTHR36833">
    <property type="entry name" value="SLR0610 PROTEIN-RELATED"/>
    <property type="match status" value="1"/>
</dbReference>